<comment type="caution">
    <text evidence="1">The sequence shown here is derived from an EMBL/GenBank/DDBJ whole genome shotgun (WGS) entry which is preliminary data.</text>
</comment>
<dbReference type="AlphaFoldDB" id="A0ABC8QY86"/>
<reference evidence="1 2" key="1">
    <citation type="submission" date="2024-02" db="EMBL/GenBank/DDBJ databases">
        <authorList>
            <person name="Vignale AGUSTIN F."/>
            <person name="Sosa J E."/>
            <person name="Modenutti C."/>
        </authorList>
    </citation>
    <scope>NUCLEOTIDE SEQUENCE [LARGE SCALE GENOMIC DNA]</scope>
</reference>
<dbReference type="Proteomes" id="UP001642360">
    <property type="component" value="Unassembled WGS sequence"/>
</dbReference>
<dbReference type="EMBL" id="CAUOFW020000836">
    <property type="protein sequence ID" value="CAK9137713.1"/>
    <property type="molecule type" value="Genomic_DNA"/>
</dbReference>
<dbReference type="PANTHER" id="PTHR35690">
    <property type="entry name" value="OS01G0363500 PROTEIN"/>
    <property type="match status" value="1"/>
</dbReference>
<keyword evidence="2" id="KW-1185">Reference proteome</keyword>
<dbReference type="EMBL" id="CAUOFW020000836">
    <property type="protein sequence ID" value="CAK9137714.1"/>
    <property type="molecule type" value="Genomic_DNA"/>
</dbReference>
<proteinExistence type="predicted"/>
<dbReference type="PANTHER" id="PTHR35690:SF1">
    <property type="entry name" value="OS01G0363500 PROTEIN"/>
    <property type="match status" value="1"/>
</dbReference>
<organism evidence="1 2">
    <name type="scientific">Ilex paraguariensis</name>
    <name type="common">yerba mate</name>
    <dbReference type="NCBI Taxonomy" id="185542"/>
    <lineage>
        <taxon>Eukaryota</taxon>
        <taxon>Viridiplantae</taxon>
        <taxon>Streptophyta</taxon>
        <taxon>Embryophyta</taxon>
        <taxon>Tracheophyta</taxon>
        <taxon>Spermatophyta</taxon>
        <taxon>Magnoliopsida</taxon>
        <taxon>eudicotyledons</taxon>
        <taxon>Gunneridae</taxon>
        <taxon>Pentapetalae</taxon>
        <taxon>asterids</taxon>
        <taxon>campanulids</taxon>
        <taxon>Aquifoliales</taxon>
        <taxon>Aquifoliaceae</taxon>
        <taxon>Ilex</taxon>
    </lineage>
</organism>
<name>A0ABC8QY86_9AQUA</name>
<sequence length="275" mass="30968">MGSPTPSTYLFTSSPGWRIPTSSQTFIQPSKFSFENPLYLKITETPLLKSTNHYLLRSPRPATRGTLNDEGQSTITSTTPLVVQEEVELLNKEVEESVKVLKNAAKTRKVAAEEILAALSVIEKAKLDPSQFLETLGGSKSPGNTWMLIFTAEKRLERGKYFPITAVQRFDAAAKRIENGVYLGSLGCLTFEGRISWNTRILAFIFECIWIKFGPFKPFEINFGGKDDREPSNKDPFFIWFYIDEEIAVARGKSGGTAFWVRCKRIAGYSFLSMF</sequence>
<evidence type="ECO:0000313" key="2">
    <source>
        <dbReference type="Proteomes" id="UP001642360"/>
    </source>
</evidence>
<gene>
    <name evidence="1" type="ORF">ILEXP_LOCUS4761</name>
</gene>
<accession>A0ABC8QY86</accession>
<protein>
    <submittedName>
        <fullName evidence="1">Uncharacterized protein</fullName>
    </submittedName>
</protein>
<evidence type="ECO:0000313" key="1">
    <source>
        <dbReference type="EMBL" id="CAK9137714.1"/>
    </source>
</evidence>